<dbReference type="EMBL" id="CAADRA010001276">
    <property type="protein sequence ID" value="VFT81927.1"/>
    <property type="molecule type" value="Genomic_DNA"/>
</dbReference>
<gene>
    <name evidence="2" type="primary">Aste57867_4834</name>
    <name evidence="1" type="ORF">As57867_004821</name>
    <name evidence="2" type="ORF">ASTE57867_4834</name>
</gene>
<accession>A0A485KEJ5</accession>
<dbReference type="EMBL" id="VJMH01001276">
    <property type="protein sequence ID" value="KAF0712434.1"/>
    <property type="molecule type" value="Genomic_DNA"/>
</dbReference>
<evidence type="ECO:0000313" key="2">
    <source>
        <dbReference type="EMBL" id="VFT81927.1"/>
    </source>
</evidence>
<dbReference type="Proteomes" id="UP000332933">
    <property type="component" value="Unassembled WGS sequence"/>
</dbReference>
<dbReference type="AlphaFoldDB" id="A0A485KEJ5"/>
<organism evidence="2 3">
    <name type="scientific">Aphanomyces stellatus</name>
    <dbReference type="NCBI Taxonomy" id="120398"/>
    <lineage>
        <taxon>Eukaryota</taxon>
        <taxon>Sar</taxon>
        <taxon>Stramenopiles</taxon>
        <taxon>Oomycota</taxon>
        <taxon>Saprolegniomycetes</taxon>
        <taxon>Saprolegniales</taxon>
        <taxon>Verrucalvaceae</taxon>
        <taxon>Aphanomyces</taxon>
    </lineage>
</organism>
<sequence>MAAILTDRLVDKTSHGRVEMMLRVMKSHQSDHIEFIMPYIQQARYKYNRLLRNSKNNPDKVIATPPFVSMAPTSHVDAATGHALSADIRSYIETLLESGKVPTTLLQHILLQDPQWRTKNKPDLLRVREIGDTALCLGWVQLVHTLASDCRGINAVEYAPFVAAMHQYILTNLAVRTVPSTSMVHLAHRSSTCHVSQQTDLGHRMALWLGTLSEKVESVVEEFLEGAHVLATSGWLHSKPILKAIWLSLKEKSQVAIVHTIQKQLAVCDIDESAKVHALGRLLGLTMTTQSPIVTNVINELVKPPVKSMLFVISDTCKRCFHRNR</sequence>
<dbReference type="OrthoDB" id="79546at2759"/>
<name>A0A485KEJ5_9STRA</name>
<keyword evidence="3" id="KW-1185">Reference proteome</keyword>
<evidence type="ECO:0000313" key="1">
    <source>
        <dbReference type="EMBL" id="KAF0712434.1"/>
    </source>
</evidence>
<proteinExistence type="predicted"/>
<evidence type="ECO:0000313" key="3">
    <source>
        <dbReference type="Proteomes" id="UP000332933"/>
    </source>
</evidence>
<reference evidence="2 3" key="1">
    <citation type="submission" date="2019-03" db="EMBL/GenBank/DDBJ databases">
        <authorList>
            <person name="Gaulin E."/>
            <person name="Dumas B."/>
        </authorList>
    </citation>
    <scope>NUCLEOTIDE SEQUENCE [LARGE SCALE GENOMIC DNA]</scope>
    <source>
        <strain evidence="2">CBS 568.67</strain>
    </source>
</reference>
<reference evidence="1" key="2">
    <citation type="submission" date="2019-06" db="EMBL/GenBank/DDBJ databases">
        <title>Genomics analysis of Aphanomyces spp. identifies a new class of oomycete effector associated with host adaptation.</title>
        <authorList>
            <person name="Gaulin E."/>
        </authorList>
    </citation>
    <scope>NUCLEOTIDE SEQUENCE</scope>
    <source>
        <strain evidence="1">CBS 578.67</strain>
    </source>
</reference>
<protein>
    <submittedName>
        <fullName evidence="2">Aste57867_4834 protein</fullName>
    </submittedName>
</protein>